<protein>
    <submittedName>
        <fullName evidence="2">60S ribosomal protein L34</fullName>
    </submittedName>
</protein>
<name>A0A0M3IIP6_ASCLU</name>
<organism evidence="1 2">
    <name type="scientific">Ascaris lumbricoides</name>
    <name type="common">Giant roundworm</name>
    <dbReference type="NCBI Taxonomy" id="6252"/>
    <lineage>
        <taxon>Eukaryota</taxon>
        <taxon>Metazoa</taxon>
        <taxon>Ecdysozoa</taxon>
        <taxon>Nematoda</taxon>
        <taxon>Chromadorea</taxon>
        <taxon>Rhabditida</taxon>
        <taxon>Spirurina</taxon>
        <taxon>Ascaridomorpha</taxon>
        <taxon>Ascaridoidea</taxon>
        <taxon>Ascarididae</taxon>
        <taxon>Ascaris</taxon>
    </lineage>
</organism>
<dbReference type="AlphaFoldDB" id="A0A0M3IIP6"/>
<keyword evidence="1" id="KW-1185">Reference proteome</keyword>
<dbReference type="WBParaSite" id="ALUE_0001843601-mRNA-1">
    <property type="protein sequence ID" value="ALUE_0001843601-mRNA-1"/>
    <property type="gene ID" value="ALUE_0001843601"/>
</dbReference>
<dbReference type="Proteomes" id="UP000036681">
    <property type="component" value="Unplaced"/>
</dbReference>
<reference evidence="2" key="1">
    <citation type="submission" date="2017-02" db="UniProtKB">
        <authorList>
            <consortium name="WormBaseParasite"/>
        </authorList>
    </citation>
    <scope>IDENTIFICATION</scope>
</reference>
<sequence length="104" mass="12238">MTQHVSILLSLLHIFRYKVSQRKKYKNYVSIKKKAQNVRRSAIQVYGMCISKRPRRRLKVGRVRACGLNVRYQKKQISNSHKAELEITRNTSSTAKFFVKLTLL</sequence>
<evidence type="ECO:0000313" key="1">
    <source>
        <dbReference type="Proteomes" id="UP000036681"/>
    </source>
</evidence>
<proteinExistence type="predicted"/>
<accession>A0A0M3IIP6</accession>
<evidence type="ECO:0000313" key="2">
    <source>
        <dbReference type="WBParaSite" id="ALUE_0001843601-mRNA-1"/>
    </source>
</evidence>